<dbReference type="AlphaFoldDB" id="A0A510UK65"/>
<evidence type="ECO:0000259" key="3">
    <source>
        <dbReference type="PROSITE" id="PS51898"/>
    </source>
</evidence>
<dbReference type="SUPFAM" id="SSF56349">
    <property type="entry name" value="DNA breaking-rejoining enzymes"/>
    <property type="match status" value="1"/>
</dbReference>
<protein>
    <submittedName>
        <fullName evidence="4">Integrase</fullName>
    </submittedName>
</protein>
<dbReference type="InterPro" id="IPR013762">
    <property type="entry name" value="Integrase-like_cat_sf"/>
</dbReference>
<dbReference type="PROSITE" id="PS51898">
    <property type="entry name" value="TYR_RECOMBINASE"/>
    <property type="match status" value="1"/>
</dbReference>
<evidence type="ECO:0000256" key="2">
    <source>
        <dbReference type="ARBA" id="ARBA00023172"/>
    </source>
</evidence>
<feature type="domain" description="Tyr recombinase" evidence="3">
    <location>
        <begin position="1"/>
        <end position="259"/>
    </location>
</feature>
<evidence type="ECO:0000313" key="5">
    <source>
        <dbReference type="Proteomes" id="UP000321787"/>
    </source>
</evidence>
<evidence type="ECO:0000313" key="4">
    <source>
        <dbReference type="EMBL" id="GEK14906.1"/>
    </source>
</evidence>
<name>A0A510UK65_ALIFS</name>
<dbReference type="InterPro" id="IPR011010">
    <property type="entry name" value="DNA_brk_join_enz"/>
</dbReference>
<comment type="caution">
    <text evidence="4">The sequence shown here is derived from an EMBL/GenBank/DDBJ whole genome shotgun (WGS) entry which is preliminary data.</text>
</comment>
<keyword evidence="1" id="KW-0229">DNA integration</keyword>
<dbReference type="Pfam" id="PF00589">
    <property type="entry name" value="Phage_integrase"/>
    <property type="match status" value="2"/>
</dbReference>
<dbReference type="EMBL" id="BJTZ01000021">
    <property type="protein sequence ID" value="GEK14906.1"/>
    <property type="molecule type" value="Genomic_DNA"/>
</dbReference>
<reference evidence="4 5" key="1">
    <citation type="submission" date="2019-07" db="EMBL/GenBank/DDBJ databases">
        <title>Whole genome shotgun sequence of Aliivibrio fischeri NBRC 101058.</title>
        <authorList>
            <person name="Hosoyama A."/>
            <person name="Uohara A."/>
            <person name="Ohji S."/>
            <person name="Ichikawa N."/>
        </authorList>
    </citation>
    <scope>NUCLEOTIDE SEQUENCE [LARGE SCALE GENOMIC DNA]</scope>
    <source>
        <strain evidence="4 5">NBRC 101058</strain>
    </source>
</reference>
<proteinExistence type="predicted"/>
<dbReference type="GO" id="GO:0015074">
    <property type="term" value="P:DNA integration"/>
    <property type="evidence" value="ECO:0007669"/>
    <property type="project" value="UniProtKB-KW"/>
</dbReference>
<dbReference type="Proteomes" id="UP000321787">
    <property type="component" value="Unassembled WGS sequence"/>
</dbReference>
<dbReference type="GO" id="GO:0006310">
    <property type="term" value="P:DNA recombination"/>
    <property type="evidence" value="ECO:0007669"/>
    <property type="project" value="UniProtKB-KW"/>
</dbReference>
<evidence type="ECO:0000256" key="1">
    <source>
        <dbReference type="ARBA" id="ARBA00022908"/>
    </source>
</evidence>
<dbReference type="InterPro" id="IPR050090">
    <property type="entry name" value="Tyrosine_recombinase_XerCD"/>
</dbReference>
<accession>A0A510UK65</accession>
<dbReference type="Gene3D" id="1.10.443.10">
    <property type="entry name" value="Intergrase catalytic core"/>
    <property type="match status" value="1"/>
</dbReference>
<gene>
    <name evidence="4" type="ORF">AFI02nite_29420</name>
</gene>
<sequence>MAYVEPIKNKEHLKYAAKYLQKNHDPAFSLIWNIGLETGLRISDILRLKYSDIDFKSGHCEVIESKGTLARKARAKHRVLKQVKEELILHYQHNVKKLTATYITPFYQIEKLLPKEWILMVNERVSAAKKATPPVTRSFLFSKKMVFMLKQRKEKFRHINSDAVFSRKTLLSNRAKGVDGLLTRQACWTVFSKLTQVLEKIGSTAKVGCHTLRKSFARHLYFATGKDISLVMTTIGHKSESVSLRYIGVSDDDIKLAQKTLITYLSS</sequence>
<dbReference type="PANTHER" id="PTHR30349:SF82">
    <property type="entry name" value="INTEGRASE_RECOMBINASE YOEC-RELATED"/>
    <property type="match status" value="1"/>
</dbReference>
<dbReference type="InterPro" id="IPR002104">
    <property type="entry name" value="Integrase_catalytic"/>
</dbReference>
<organism evidence="4 5">
    <name type="scientific">Aliivibrio fischeri</name>
    <name type="common">Vibrio fischeri</name>
    <dbReference type="NCBI Taxonomy" id="668"/>
    <lineage>
        <taxon>Bacteria</taxon>
        <taxon>Pseudomonadati</taxon>
        <taxon>Pseudomonadota</taxon>
        <taxon>Gammaproteobacteria</taxon>
        <taxon>Vibrionales</taxon>
        <taxon>Vibrionaceae</taxon>
        <taxon>Aliivibrio</taxon>
    </lineage>
</organism>
<dbReference type="GO" id="GO:0003677">
    <property type="term" value="F:DNA binding"/>
    <property type="evidence" value="ECO:0007669"/>
    <property type="project" value="InterPro"/>
</dbReference>
<dbReference type="RefSeq" id="WP_146865320.1">
    <property type="nucleotide sequence ID" value="NZ_BJTZ01000021.1"/>
</dbReference>
<dbReference type="PANTHER" id="PTHR30349">
    <property type="entry name" value="PHAGE INTEGRASE-RELATED"/>
    <property type="match status" value="1"/>
</dbReference>
<keyword evidence="2" id="KW-0233">DNA recombination</keyword>